<dbReference type="EMBL" id="BEZZ01122084">
    <property type="protein sequence ID" value="GCC44232.1"/>
    <property type="molecule type" value="Genomic_DNA"/>
</dbReference>
<keyword evidence="4" id="KW-1185">Reference proteome</keyword>
<dbReference type="Pfam" id="PF08429">
    <property type="entry name" value="PLU-1"/>
    <property type="match status" value="1"/>
</dbReference>
<accession>A0A401TNP6</accession>
<dbReference type="STRING" id="137246.A0A401TNP6"/>
<protein>
    <recommendedName>
        <fullName evidence="2">Lysine-specific demethylase-like domain-containing protein</fullName>
    </recommendedName>
</protein>
<feature type="non-terminal residue" evidence="3">
    <location>
        <position position="1"/>
    </location>
</feature>
<comment type="caution">
    <text evidence="3">The sequence shown here is derived from an EMBL/GenBank/DDBJ whole genome shotgun (WGS) entry which is preliminary data.</text>
</comment>
<dbReference type="OMA" id="CCPHRPL"/>
<name>A0A401TNP6_CHIPU</name>
<dbReference type="InterPro" id="IPR013637">
    <property type="entry name" value="Lys_sp_deMease-like_dom"/>
</dbReference>
<reference evidence="3 4" key="1">
    <citation type="journal article" date="2018" name="Nat. Ecol. Evol.">
        <title>Shark genomes provide insights into elasmobranch evolution and the origin of vertebrates.</title>
        <authorList>
            <person name="Hara Y"/>
            <person name="Yamaguchi K"/>
            <person name="Onimaru K"/>
            <person name="Kadota M"/>
            <person name="Koyanagi M"/>
            <person name="Keeley SD"/>
            <person name="Tatsumi K"/>
            <person name="Tanaka K"/>
            <person name="Motone F"/>
            <person name="Kageyama Y"/>
            <person name="Nozu R"/>
            <person name="Adachi N"/>
            <person name="Nishimura O"/>
            <person name="Nakagawa R"/>
            <person name="Tanegashima C"/>
            <person name="Kiyatake I"/>
            <person name="Matsumoto R"/>
            <person name="Murakumo K"/>
            <person name="Nishida K"/>
            <person name="Terakita A"/>
            <person name="Kuratani S"/>
            <person name="Sato K"/>
            <person name="Hyodo S Kuraku.S."/>
        </authorList>
    </citation>
    <scope>NUCLEOTIDE SEQUENCE [LARGE SCALE GENOMIC DNA]</scope>
</reference>
<evidence type="ECO:0000256" key="1">
    <source>
        <dbReference type="SAM" id="Coils"/>
    </source>
</evidence>
<proteinExistence type="predicted"/>
<organism evidence="3 4">
    <name type="scientific">Chiloscyllium punctatum</name>
    <name type="common">Brownbanded bambooshark</name>
    <name type="synonym">Hemiscyllium punctatum</name>
    <dbReference type="NCBI Taxonomy" id="137246"/>
    <lineage>
        <taxon>Eukaryota</taxon>
        <taxon>Metazoa</taxon>
        <taxon>Chordata</taxon>
        <taxon>Craniata</taxon>
        <taxon>Vertebrata</taxon>
        <taxon>Chondrichthyes</taxon>
        <taxon>Elasmobranchii</taxon>
        <taxon>Galeomorphii</taxon>
        <taxon>Galeoidea</taxon>
        <taxon>Orectolobiformes</taxon>
        <taxon>Hemiscylliidae</taxon>
        <taxon>Chiloscyllium</taxon>
    </lineage>
</organism>
<sequence>PFLSHPPSTPTSPGLAHGCPCCPHRPLLEGGKTLVKLTVGELRIFIEQLQGLPCVVTQIQEVQELLEEVEKFQTQTQAALKDLPANSQEFRQLIEQGQQYGVELPEIAKLQHEARQAEWLDQVRETLAASGRVTLELIRPLIEAGSKLASNPAVEKAMAELQELLTISERWEEKAQICLEARYQAEGGREGQVRG</sequence>
<evidence type="ECO:0000259" key="2">
    <source>
        <dbReference type="Pfam" id="PF08429"/>
    </source>
</evidence>
<feature type="coiled-coil region" evidence="1">
    <location>
        <begin position="55"/>
        <end position="82"/>
    </location>
</feature>
<dbReference type="AlphaFoldDB" id="A0A401TNP6"/>
<keyword evidence="1" id="KW-0175">Coiled coil</keyword>
<evidence type="ECO:0000313" key="4">
    <source>
        <dbReference type="Proteomes" id="UP000287033"/>
    </source>
</evidence>
<dbReference type="Proteomes" id="UP000287033">
    <property type="component" value="Unassembled WGS sequence"/>
</dbReference>
<feature type="domain" description="Lysine-specific demethylase-like" evidence="2">
    <location>
        <begin position="35"/>
        <end position="182"/>
    </location>
</feature>
<gene>
    <name evidence="3" type="ORF">chiPu_0028070</name>
</gene>
<evidence type="ECO:0000313" key="3">
    <source>
        <dbReference type="EMBL" id="GCC44232.1"/>
    </source>
</evidence>
<dbReference type="OrthoDB" id="1678912at2759"/>